<feature type="region of interest" description="Disordered" evidence="1">
    <location>
        <begin position="28"/>
        <end position="51"/>
    </location>
</feature>
<proteinExistence type="predicted"/>
<evidence type="ECO:0000313" key="2">
    <source>
        <dbReference type="EMBL" id="GGR77254.1"/>
    </source>
</evidence>
<feature type="compositionally biased region" description="Low complexity" evidence="1">
    <location>
        <begin position="32"/>
        <end position="51"/>
    </location>
</feature>
<keyword evidence="3" id="KW-1185">Reference proteome</keyword>
<protein>
    <submittedName>
        <fullName evidence="2">Uncharacterized protein</fullName>
    </submittedName>
</protein>
<dbReference type="RefSeq" id="WP_190148500.1">
    <property type="nucleotide sequence ID" value="NZ_BMTL01000005.1"/>
</dbReference>
<dbReference type="EMBL" id="BMTL01000005">
    <property type="protein sequence ID" value="GGR77254.1"/>
    <property type="molecule type" value="Genomic_DNA"/>
</dbReference>
<comment type="caution">
    <text evidence="2">The sequence shown here is derived from an EMBL/GenBank/DDBJ whole genome shotgun (WGS) entry which is preliminary data.</text>
</comment>
<reference evidence="2" key="1">
    <citation type="journal article" date="2014" name="Int. J. Syst. Evol. Microbiol.">
        <title>Complete genome sequence of Corynebacterium casei LMG S-19264T (=DSM 44701T), isolated from a smear-ripened cheese.</title>
        <authorList>
            <consortium name="US DOE Joint Genome Institute (JGI-PGF)"/>
            <person name="Walter F."/>
            <person name="Albersmeier A."/>
            <person name="Kalinowski J."/>
            <person name="Ruckert C."/>
        </authorList>
    </citation>
    <scope>NUCLEOTIDE SEQUENCE</scope>
    <source>
        <strain evidence="2">JCM 4386</strain>
    </source>
</reference>
<accession>A0A918FT36</accession>
<evidence type="ECO:0000256" key="1">
    <source>
        <dbReference type="SAM" id="MobiDB-lite"/>
    </source>
</evidence>
<evidence type="ECO:0000313" key="3">
    <source>
        <dbReference type="Proteomes" id="UP000606194"/>
    </source>
</evidence>
<sequence length="51" mass="4999">MIRLLGGTHKAVENGTAQGKIVIDVGRRRGAARAGADNGTAAPETPGGAAS</sequence>
<name>A0A918FT36_9ACTN</name>
<dbReference type="AlphaFoldDB" id="A0A918FT36"/>
<gene>
    <name evidence="2" type="ORF">GCM10010269_15650</name>
</gene>
<reference evidence="2" key="2">
    <citation type="submission" date="2020-09" db="EMBL/GenBank/DDBJ databases">
        <authorList>
            <person name="Sun Q."/>
            <person name="Ohkuma M."/>
        </authorList>
    </citation>
    <scope>NUCLEOTIDE SEQUENCE</scope>
    <source>
        <strain evidence="2">JCM 4386</strain>
    </source>
</reference>
<dbReference type="Proteomes" id="UP000606194">
    <property type="component" value="Unassembled WGS sequence"/>
</dbReference>
<organism evidence="2 3">
    <name type="scientific">Streptomyces humidus</name>
    <dbReference type="NCBI Taxonomy" id="52259"/>
    <lineage>
        <taxon>Bacteria</taxon>
        <taxon>Bacillati</taxon>
        <taxon>Actinomycetota</taxon>
        <taxon>Actinomycetes</taxon>
        <taxon>Kitasatosporales</taxon>
        <taxon>Streptomycetaceae</taxon>
        <taxon>Streptomyces</taxon>
    </lineage>
</organism>